<accession>A0A4S1CKW5</accession>
<dbReference type="InterPro" id="IPR013783">
    <property type="entry name" value="Ig-like_fold"/>
</dbReference>
<dbReference type="PANTHER" id="PTHR14795:SF0">
    <property type="entry name" value="TRANSMEMBRANE PROTEIN 62"/>
    <property type="match status" value="1"/>
</dbReference>
<feature type="domain" description="Fibronectin type-III" evidence="2">
    <location>
        <begin position="510"/>
        <end position="601"/>
    </location>
</feature>
<organism evidence="3 4">
    <name type="scientific">Geomonas terrae</name>
    <dbReference type="NCBI Taxonomy" id="2562681"/>
    <lineage>
        <taxon>Bacteria</taxon>
        <taxon>Pseudomonadati</taxon>
        <taxon>Thermodesulfobacteriota</taxon>
        <taxon>Desulfuromonadia</taxon>
        <taxon>Geobacterales</taxon>
        <taxon>Geobacteraceae</taxon>
        <taxon>Geomonas</taxon>
    </lineage>
</organism>
<keyword evidence="4" id="KW-1185">Reference proteome</keyword>
<comment type="caution">
    <text evidence="3">The sequence shown here is derived from an EMBL/GenBank/DDBJ whole genome shotgun (WGS) entry which is preliminary data.</text>
</comment>
<dbReference type="SUPFAM" id="SSF49265">
    <property type="entry name" value="Fibronectin type III"/>
    <property type="match status" value="1"/>
</dbReference>
<dbReference type="Pfam" id="PF24384">
    <property type="entry name" value="Ig_TMM62"/>
    <property type="match status" value="1"/>
</dbReference>
<protein>
    <recommendedName>
        <fullName evidence="2">Fibronectin type-III domain-containing protein</fullName>
    </recommendedName>
</protein>
<dbReference type="SUPFAM" id="SSF56300">
    <property type="entry name" value="Metallo-dependent phosphatases"/>
    <property type="match status" value="1"/>
</dbReference>
<feature type="signal peptide" evidence="1">
    <location>
        <begin position="1"/>
        <end position="21"/>
    </location>
</feature>
<dbReference type="InterPro" id="IPR036116">
    <property type="entry name" value="FN3_sf"/>
</dbReference>
<dbReference type="PROSITE" id="PS50853">
    <property type="entry name" value="FN3"/>
    <property type="match status" value="2"/>
</dbReference>
<dbReference type="Proteomes" id="UP000306416">
    <property type="component" value="Unassembled WGS sequence"/>
</dbReference>
<dbReference type="RefSeq" id="WP_135868247.1">
    <property type="nucleotide sequence ID" value="NZ_SRSC01000001.1"/>
</dbReference>
<name>A0A4S1CKW5_9BACT</name>
<dbReference type="PROSITE" id="PS51257">
    <property type="entry name" value="PROKAR_LIPOPROTEIN"/>
    <property type="match status" value="1"/>
</dbReference>
<evidence type="ECO:0000256" key="1">
    <source>
        <dbReference type="SAM" id="SignalP"/>
    </source>
</evidence>
<sequence length="601" mass="64255">MIRHFIISIILLIGCAFPVSAADPHSAYYSPDTDKLIWFIHASGTHIGTSGSTDATNLQWLTGQAKSVINPSFIVVTGDLTDSTNGNIFGYPNGPYQAEWDQYKSILSANGVDASSYFDIPGNHDAYSDQYFSYYLNNSVQGRATGRTQASWTRTGPWGKYQFLGVNTPDNTGKPFSIIWPYGDNAGLDTTELSFISSEMNANSDAKLTLVFGHHPLVATDSSSDTYLFYGKDDFVNLMNGYGASMYGYGHTHASSEKFFTQNMTDGLFYFNVSSIGKDSPNQYTVTAIDCNGISSVTQTKGTWPVVLITAPVDRRLGGVVNPYAYNVTNSATNPVRALVFDPATVTQVQFRVNGGSWQPMQNVSGNPALWQGNWNAATLAASEYALEVQATTGSGVRSDAITAYVESPLPTAPSNLTATAASGSQINLAWTDNSTNEQGFKIERCAGAGCSNFSQITTLGANVTTWSDTGLAASTSYSYRVRAYNVAGDSGYSPAASATTFAASALPSAPTGLAATAVSKSQINLAWTDNANNETQFLIERCKGSTCTNFTQVATVGANVTSYSNTKLTANTVYRYRVRARNTAGSSGYSNIASATTPKR</sequence>
<dbReference type="InterPro" id="IPR056229">
    <property type="entry name" value="Ig_TMM62"/>
</dbReference>
<dbReference type="GO" id="GO:0016787">
    <property type="term" value="F:hydrolase activity"/>
    <property type="evidence" value="ECO:0007669"/>
    <property type="project" value="InterPro"/>
</dbReference>
<dbReference type="Pfam" id="PF00041">
    <property type="entry name" value="fn3"/>
    <property type="match status" value="2"/>
</dbReference>
<evidence type="ECO:0000313" key="3">
    <source>
        <dbReference type="EMBL" id="TGU73900.1"/>
    </source>
</evidence>
<reference evidence="3 4" key="1">
    <citation type="submission" date="2019-04" db="EMBL/GenBank/DDBJ databases">
        <title>Geobacter oryzae sp. nov., ferric-reducing bacteria isolated from paddy soil.</title>
        <authorList>
            <person name="Xu Z."/>
            <person name="Masuda Y."/>
            <person name="Itoh H."/>
            <person name="Senoo K."/>
        </authorList>
    </citation>
    <scope>NUCLEOTIDE SEQUENCE [LARGE SCALE GENOMIC DNA]</scope>
    <source>
        <strain evidence="3 4">Red111</strain>
    </source>
</reference>
<dbReference type="Pfam" id="PF00149">
    <property type="entry name" value="Metallophos"/>
    <property type="match status" value="1"/>
</dbReference>
<dbReference type="InterPro" id="IPR004843">
    <property type="entry name" value="Calcineurin-like_PHP"/>
</dbReference>
<dbReference type="InterPro" id="IPR029052">
    <property type="entry name" value="Metallo-depent_PP-like"/>
</dbReference>
<dbReference type="InterPro" id="IPR003961">
    <property type="entry name" value="FN3_dom"/>
</dbReference>
<dbReference type="Gene3D" id="2.60.40.10">
    <property type="entry name" value="Immunoglobulins"/>
    <property type="match status" value="2"/>
</dbReference>
<dbReference type="SMART" id="SM00060">
    <property type="entry name" value="FN3"/>
    <property type="match status" value="2"/>
</dbReference>
<evidence type="ECO:0000313" key="4">
    <source>
        <dbReference type="Proteomes" id="UP000306416"/>
    </source>
</evidence>
<keyword evidence="1" id="KW-0732">Signal</keyword>
<dbReference type="AlphaFoldDB" id="A0A4S1CKW5"/>
<dbReference type="EMBL" id="SRSC01000001">
    <property type="protein sequence ID" value="TGU73900.1"/>
    <property type="molecule type" value="Genomic_DNA"/>
</dbReference>
<evidence type="ECO:0000259" key="2">
    <source>
        <dbReference type="PROSITE" id="PS50853"/>
    </source>
</evidence>
<dbReference type="Gene3D" id="3.60.21.10">
    <property type="match status" value="1"/>
</dbReference>
<feature type="chain" id="PRO_5020680049" description="Fibronectin type-III domain-containing protein" evidence="1">
    <location>
        <begin position="22"/>
        <end position="601"/>
    </location>
</feature>
<dbReference type="PANTHER" id="PTHR14795">
    <property type="entry name" value="HELICASE RELATED"/>
    <property type="match status" value="1"/>
</dbReference>
<feature type="domain" description="Fibronectin type-III" evidence="2">
    <location>
        <begin position="413"/>
        <end position="504"/>
    </location>
</feature>
<proteinExistence type="predicted"/>
<dbReference type="CDD" id="cd00063">
    <property type="entry name" value="FN3"/>
    <property type="match status" value="2"/>
</dbReference>
<gene>
    <name evidence="3" type="ORF">E4633_00035</name>
</gene>